<feature type="non-terminal residue" evidence="2">
    <location>
        <position position="1"/>
    </location>
</feature>
<feature type="compositionally biased region" description="Basic and acidic residues" evidence="1">
    <location>
        <begin position="1"/>
        <end position="14"/>
    </location>
</feature>
<dbReference type="AlphaFoldDB" id="A0AAD2JX58"/>
<dbReference type="Proteomes" id="UP001295794">
    <property type="component" value="Unassembled WGS sequence"/>
</dbReference>
<sequence length="60" mass="7243">RPSRAHHEPWERIVRQTRSHHSRPLKRMTSSCCRTGCMTPRARRYPPGPDHTPYHRSRDR</sequence>
<reference evidence="2" key="1">
    <citation type="submission" date="2023-11" db="EMBL/GenBank/DDBJ databases">
        <authorList>
            <person name="De Vega J J."/>
            <person name="De Vega J J."/>
        </authorList>
    </citation>
    <scope>NUCLEOTIDE SEQUENCE</scope>
</reference>
<comment type="caution">
    <text evidence="2">The sequence shown here is derived from an EMBL/GenBank/DDBJ whole genome shotgun (WGS) entry which is preliminary data.</text>
</comment>
<dbReference type="EMBL" id="CAVNYO010000110">
    <property type="protein sequence ID" value="CAK5266859.1"/>
    <property type="molecule type" value="Genomic_DNA"/>
</dbReference>
<organism evidence="2 3">
    <name type="scientific">Mycena citricolor</name>
    <dbReference type="NCBI Taxonomy" id="2018698"/>
    <lineage>
        <taxon>Eukaryota</taxon>
        <taxon>Fungi</taxon>
        <taxon>Dikarya</taxon>
        <taxon>Basidiomycota</taxon>
        <taxon>Agaricomycotina</taxon>
        <taxon>Agaricomycetes</taxon>
        <taxon>Agaricomycetidae</taxon>
        <taxon>Agaricales</taxon>
        <taxon>Marasmiineae</taxon>
        <taxon>Mycenaceae</taxon>
        <taxon>Mycena</taxon>
    </lineage>
</organism>
<evidence type="ECO:0000313" key="3">
    <source>
        <dbReference type="Proteomes" id="UP001295794"/>
    </source>
</evidence>
<keyword evidence="3" id="KW-1185">Reference proteome</keyword>
<feature type="region of interest" description="Disordered" evidence="1">
    <location>
        <begin position="1"/>
        <end position="60"/>
    </location>
</feature>
<proteinExistence type="predicted"/>
<gene>
    <name evidence="2" type="ORF">MYCIT1_LOCUS8841</name>
</gene>
<name>A0AAD2JX58_9AGAR</name>
<evidence type="ECO:0000256" key="1">
    <source>
        <dbReference type="SAM" id="MobiDB-lite"/>
    </source>
</evidence>
<protein>
    <submittedName>
        <fullName evidence="2">Uncharacterized protein</fullName>
    </submittedName>
</protein>
<accession>A0AAD2JX58</accession>
<evidence type="ECO:0000313" key="2">
    <source>
        <dbReference type="EMBL" id="CAK5266859.1"/>
    </source>
</evidence>
<feature type="compositionally biased region" description="Basic residues" evidence="1">
    <location>
        <begin position="15"/>
        <end position="26"/>
    </location>
</feature>